<organism evidence="7 8">
    <name type="scientific">Novosphingobium kalidii</name>
    <dbReference type="NCBI Taxonomy" id="3230299"/>
    <lineage>
        <taxon>Bacteria</taxon>
        <taxon>Pseudomonadati</taxon>
        <taxon>Pseudomonadota</taxon>
        <taxon>Alphaproteobacteria</taxon>
        <taxon>Sphingomonadales</taxon>
        <taxon>Sphingomonadaceae</taxon>
        <taxon>Novosphingobium</taxon>
    </lineage>
</organism>
<keyword evidence="4 5" id="KW-0472">Membrane</keyword>
<dbReference type="Proteomes" id="UP001548713">
    <property type="component" value="Unassembled WGS sequence"/>
</dbReference>
<keyword evidence="8" id="KW-1185">Reference proteome</keyword>
<comment type="subcellular location">
    <subcellularLocation>
        <location evidence="1">Membrane</location>
        <topology evidence="1">Multi-pass membrane protein</topology>
    </subcellularLocation>
</comment>
<evidence type="ECO:0000313" key="7">
    <source>
        <dbReference type="EMBL" id="MET1755183.1"/>
    </source>
</evidence>
<evidence type="ECO:0000256" key="5">
    <source>
        <dbReference type="SAM" id="Phobius"/>
    </source>
</evidence>
<feature type="transmembrane region" description="Helical" evidence="5">
    <location>
        <begin position="253"/>
        <end position="272"/>
    </location>
</feature>
<feature type="transmembrane region" description="Helical" evidence="5">
    <location>
        <begin position="229"/>
        <end position="246"/>
    </location>
</feature>
<feature type="transmembrane region" description="Helical" evidence="5">
    <location>
        <begin position="25"/>
        <end position="44"/>
    </location>
</feature>
<dbReference type="Pfam" id="PF04932">
    <property type="entry name" value="Wzy_C"/>
    <property type="match status" value="1"/>
</dbReference>
<reference evidence="7 8" key="1">
    <citation type="submission" date="2024-07" db="EMBL/GenBank/DDBJ databases">
        <title>Novosphingobium kalidii RD2P27.</title>
        <authorList>
            <person name="Sun J.-Q."/>
        </authorList>
    </citation>
    <scope>NUCLEOTIDE SEQUENCE [LARGE SCALE GENOMIC DNA]</scope>
    <source>
        <strain evidence="7 8">RD2P27</strain>
    </source>
</reference>
<dbReference type="RefSeq" id="WP_353983660.1">
    <property type="nucleotide sequence ID" value="NZ_JBEWLY010000013.1"/>
</dbReference>
<feature type="transmembrane region" description="Helical" evidence="5">
    <location>
        <begin position="85"/>
        <end position="104"/>
    </location>
</feature>
<feature type="transmembrane region" description="Helical" evidence="5">
    <location>
        <begin position="308"/>
        <end position="329"/>
    </location>
</feature>
<keyword evidence="3 5" id="KW-1133">Transmembrane helix</keyword>
<protein>
    <submittedName>
        <fullName evidence="7">O-antigen ligase family protein</fullName>
    </submittedName>
</protein>
<proteinExistence type="predicted"/>
<feature type="transmembrane region" description="Helical" evidence="5">
    <location>
        <begin position="137"/>
        <end position="157"/>
    </location>
</feature>
<name>A0ABV2CZY3_9SPHN</name>
<evidence type="ECO:0000259" key="6">
    <source>
        <dbReference type="Pfam" id="PF04932"/>
    </source>
</evidence>
<dbReference type="PANTHER" id="PTHR37422:SF21">
    <property type="entry name" value="EXOQ-LIKE PROTEIN"/>
    <property type="match status" value="1"/>
</dbReference>
<keyword evidence="7" id="KW-0436">Ligase</keyword>
<dbReference type="InterPro" id="IPR007016">
    <property type="entry name" value="O-antigen_ligase-rel_domated"/>
</dbReference>
<keyword evidence="2 5" id="KW-0812">Transmembrane</keyword>
<feature type="transmembrane region" description="Helical" evidence="5">
    <location>
        <begin position="177"/>
        <end position="200"/>
    </location>
</feature>
<feature type="domain" description="O-antigen ligase-related" evidence="6">
    <location>
        <begin position="214"/>
        <end position="357"/>
    </location>
</feature>
<evidence type="ECO:0000256" key="3">
    <source>
        <dbReference type="ARBA" id="ARBA00022989"/>
    </source>
</evidence>
<evidence type="ECO:0000256" key="1">
    <source>
        <dbReference type="ARBA" id="ARBA00004141"/>
    </source>
</evidence>
<feature type="transmembrane region" description="Helical" evidence="5">
    <location>
        <begin position="207"/>
        <end position="223"/>
    </location>
</feature>
<dbReference type="GO" id="GO:0016874">
    <property type="term" value="F:ligase activity"/>
    <property type="evidence" value="ECO:0007669"/>
    <property type="project" value="UniProtKB-KW"/>
</dbReference>
<evidence type="ECO:0000256" key="2">
    <source>
        <dbReference type="ARBA" id="ARBA00022692"/>
    </source>
</evidence>
<evidence type="ECO:0000313" key="8">
    <source>
        <dbReference type="Proteomes" id="UP001548713"/>
    </source>
</evidence>
<sequence>MNKAMPWQTSPDTKVDRRLPFRNQLLVFSFVAFFVMVLLTPALTFSGTSEAGEGSVLRQLVYLVTLVLLMAAVRPISDPARLLVIPWPIVLALAWCALSLLWSVDVAVGARRLVLTVAVMWSVFLAVRYIPYEQTVLLVRAMLIATLIASVVAVYAFPEFGIHQSDEEVDMKLVGDWRGIIMNKNIMGAVCALTVLFFLFGGGKMPLWIRWPTIVAACVFLFFTQSKTSGIMLVGSVFIGWLYRAFPSRYRSVAVVLLFTLFTAAVVFLAIFDWRSDTLSTYFSDPTAFTGRMAIWTTLLRYAADSNYWGAGFGSFWFTADSPIFRYAANWVTRVATGHSGYIDLLITIGPVGVALVVFAVLIWPVQRLLRLPREDASEGALPMAILFFGAGHNGTETSMFDRDMLMNVFMLLAIALIVRISVARESRSTRRTLSRRRSLASADSGADEHEGLLEHLR</sequence>
<gene>
    <name evidence="7" type="ORF">ABVV53_06910</name>
</gene>
<accession>A0ABV2CZY3</accession>
<feature type="transmembrane region" description="Helical" evidence="5">
    <location>
        <begin position="56"/>
        <end position="73"/>
    </location>
</feature>
<feature type="transmembrane region" description="Helical" evidence="5">
    <location>
        <begin position="405"/>
        <end position="423"/>
    </location>
</feature>
<feature type="transmembrane region" description="Helical" evidence="5">
    <location>
        <begin position="110"/>
        <end position="130"/>
    </location>
</feature>
<dbReference type="PANTHER" id="PTHR37422">
    <property type="entry name" value="TEICHURONIC ACID BIOSYNTHESIS PROTEIN TUAE"/>
    <property type="match status" value="1"/>
</dbReference>
<evidence type="ECO:0000256" key="4">
    <source>
        <dbReference type="ARBA" id="ARBA00023136"/>
    </source>
</evidence>
<feature type="transmembrane region" description="Helical" evidence="5">
    <location>
        <begin position="341"/>
        <end position="364"/>
    </location>
</feature>
<dbReference type="EMBL" id="JBEWLY010000013">
    <property type="protein sequence ID" value="MET1755183.1"/>
    <property type="molecule type" value="Genomic_DNA"/>
</dbReference>
<comment type="caution">
    <text evidence="7">The sequence shown here is derived from an EMBL/GenBank/DDBJ whole genome shotgun (WGS) entry which is preliminary data.</text>
</comment>
<dbReference type="InterPro" id="IPR051533">
    <property type="entry name" value="WaaL-like"/>
</dbReference>